<evidence type="ECO:0000256" key="2">
    <source>
        <dbReference type="ARBA" id="ARBA00022898"/>
    </source>
</evidence>
<organism evidence="8 9">
    <name type="scientific">Aminivibrio pyruvatiphilus</name>
    <dbReference type="NCBI Taxonomy" id="1005740"/>
    <lineage>
        <taxon>Bacteria</taxon>
        <taxon>Thermotogati</taxon>
        <taxon>Synergistota</taxon>
        <taxon>Synergistia</taxon>
        <taxon>Synergistales</taxon>
        <taxon>Aminobacteriaceae</taxon>
        <taxon>Aminivibrio</taxon>
    </lineage>
</organism>
<dbReference type="SUPFAM" id="SSF50621">
    <property type="entry name" value="Alanine racemase C-terminal domain-like"/>
    <property type="match status" value="1"/>
</dbReference>
<comment type="similarity">
    <text evidence="4">Belongs to the alanine racemase family.</text>
</comment>
<dbReference type="Gene3D" id="2.40.37.10">
    <property type="entry name" value="Lyase, Ornithine Decarboxylase, Chain A, domain 1"/>
    <property type="match status" value="1"/>
</dbReference>
<dbReference type="AlphaFoldDB" id="A0A4R8MGU6"/>
<feature type="binding site" evidence="4 6">
    <location>
        <position position="311"/>
    </location>
    <ligand>
        <name>substrate</name>
    </ligand>
</feature>
<gene>
    <name evidence="8" type="ORF">C8D99_101375</name>
</gene>
<name>A0A4R8MGU6_9BACT</name>
<dbReference type="HAMAP" id="MF_01201">
    <property type="entry name" value="Ala_racemase"/>
    <property type="match status" value="1"/>
</dbReference>
<comment type="pathway">
    <text evidence="4">Amino-acid biosynthesis; D-alanine biosynthesis; D-alanine from L-alanine: step 1/1.</text>
</comment>
<comment type="cofactor">
    <cofactor evidence="1 4 5">
        <name>pyridoxal 5'-phosphate</name>
        <dbReference type="ChEBI" id="CHEBI:597326"/>
    </cofactor>
</comment>
<evidence type="ECO:0000256" key="6">
    <source>
        <dbReference type="PIRSR" id="PIRSR600821-52"/>
    </source>
</evidence>
<dbReference type="InterPro" id="IPR009006">
    <property type="entry name" value="Ala_racemase/Decarboxylase_C"/>
</dbReference>
<comment type="catalytic activity">
    <reaction evidence="4">
        <text>L-alanine = D-alanine</text>
        <dbReference type="Rhea" id="RHEA:20249"/>
        <dbReference type="ChEBI" id="CHEBI:57416"/>
        <dbReference type="ChEBI" id="CHEBI:57972"/>
        <dbReference type="EC" id="5.1.1.1"/>
    </reaction>
</comment>
<dbReference type="CDD" id="cd00430">
    <property type="entry name" value="PLPDE_III_AR"/>
    <property type="match status" value="1"/>
</dbReference>
<protein>
    <recommendedName>
        <fullName evidence="4">Alanine racemase</fullName>
        <ecNumber evidence="4">5.1.1.1</ecNumber>
    </recommendedName>
</protein>
<comment type="caution">
    <text evidence="8">The sequence shown here is derived from an EMBL/GenBank/DDBJ whole genome shotgun (WGS) entry which is preliminary data.</text>
</comment>
<evidence type="ECO:0000313" key="8">
    <source>
        <dbReference type="EMBL" id="TDY65223.1"/>
    </source>
</evidence>
<dbReference type="Gene3D" id="3.20.20.10">
    <property type="entry name" value="Alanine racemase"/>
    <property type="match status" value="1"/>
</dbReference>
<dbReference type="PROSITE" id="PS00395">
    <property type="entry name" value="ALANINE_RACEMASE"/>
    <property type="match status" value="1"/>
</dbReference>
<keyword evidence="2 4" id="KW-0663">Pyridoxal phosphate</keyword>
<dbReference type="EMBL" id="SORI01000001">
    <property type="protein sequence ID" value="TDY65223.1"/>
    <property type="molecule type" value="Genomic_DNA"/>
</dbReference>
<dbReference type="GO" id="GO:0030632">
    <property type="term" value="P:D-alanine biosynthetic process"/>
    <property type="evidence" value="ECO:0007669"/>
    <property type="project" value="UniProtKB-UniRule"/>
</dbReference>
<dbReference type="GO" id="GO:0030170">
    <property type="term" value="F:pyridoxal phosphate binding"/>
    <property type="evidence" value="ECO:0007669"/>
    <property type="project" value="UniProtKB-UniRule"/>
</dbReference>
<evidence type="ECO:0000256" key="5">
    <source>
        <dbReference type="PIRSR" id="PIRSR600821-50"/>
    </source>
</evidence>
<dbReference type="PANTHER" id="PTHR30511:SF0">
    <property type="entry name" value="ALANINE RACEMASE, CATABOLIC-RELATED"/>
    <property type="match status" value="1"/>
</dbReference>
<feature type="active site" description="Proton acceptor; specific for D-alanine" evidence="4">
    <location>
        <position position="36"/>
    </location>
</feature>
<dbReference type="GO" id="GO:0005829">
    <property type="term" value="C:cytosol"/>
    <property type="evidence" value="ECO:0007669"/>
    <property type="project" value="TreeGrafter"/>
</dbReference>
<evidence type="ECO:0000256" key="4">
    <source>
        <dbReference type="HAMAP-Rule" id="MF_01201"/>
    </source>
</evidence>
<dbReference type="Pfam" id="PF01168">
    <property type="entry name" value="Ala_racemase_N"/>
    <property type="match status" value="1"/>
</dbReference>
<dbReference type="InterPro" id="IPR020622">
    <property type="entry name" value="Ala_racemase_pyridoxalP-BS"/>
</dbReference>
<keyword evidence="9" id="KW-1185">Reference proteome</keyword>
<sequence>MHRATRMEVNLANVQANFLAIRRHVGPGPEIFGVIKADAYGHGVHQVCKSLSEAGCRRFAVAIPDEAFELRESGVTAPILVLGPTPARSAAEYVRQGVTATITDLSFARVLSGEAVRQGRKMPVHVKVDTGMSRIGFLPREIPAVLDELQTLPGLFLEGMYTHFATADERRLDFTEYQFSGLKEALAAAEARGVPIPFRHACNSAGILACPDKYLDGVRPGVILYGMYPSAECVRSIDLLPTFEVKTEVALVKELSRGNGVGYGLKYMTRGEERLAVLPVGYADGYSRALSMKVDVLIGGKRVPHAGNICMDQMMVNVTGMDVKVGDEVVLIGRQGSEHITPEEIAAARNTINYEVPIMFLRRVPRVYNS</sequence>
<dbReference type="InterPro" id="IPR029066">
    <property type="entry name" value="PLP-binding_barrel"/>
</dbReference>
<dbReference type="SUPFAM" id="SSF51419">
    <property type="entry name" value="PLP-binding barrel"/>
    <property type="match status" value="1"/>
</dbReference>
<evidence type="ECO:0000256" key="3">
    <source>
        <dbReference type="ARBA" id="ARBA00023235"/>
    </source>
</evidence>
<dbReference type="PRINTS" id="PR00992">
    <property type="entry name" value="ALARACEMASE"/>
</dbReference>
<evidence type="ECO:0000313" key="9">
    <source>
        <dbReference type="Proteomes" id="UP000295066"/>
    </source>
</evidence>
<dbReference type="GO" id="GO:0009252">
    <property type="term" value="P:peptidoglycan biosynthetic process"/>
    <property type="evidence" value="ECO:0007669"/>
    <property type="project" value="TreeGrafter"/>
</dbReference>
<dbReference type="InterPro" id="IPR001608">
    <property type="entry name" value="Ala_racemase_N"/>
</dbReference>
<dbReference type="FunFam" id="3.20.20.10:FF:000002">
    <property type="entry name" value="Alanine racemase"/>
    <property type="match status" value="1"/>
</dbReference>
<evidence type="ECO:0000259" key="7">
    <source>
        <dbReference type="SMART" id="SM01005"/>
    </source>
</evidence>
<dbReference type="UniPathway" id="UPA00042">
    <property type="reaction ID" value="UER00497"/>
</dbReference>
<dbReference type="GO" id="GO:0008784">
    <property type="term" value="F:alanine racemase activity"/>
    <property type="evidence" value="ECO:0007669"/>
    <property type="project" value="UniProtKB-UniRule"/>
</dbReference>
<keyword evidence="3 4" id="KW-0413">Isomerase</keyword>
<evidence type="ECO:0000256" key="1">
    <source>
        <dbReference type="ARBA" id="ARBA00001933"/>
    </source>
</evidence>
<dbReference type="OrthoDB" id="9813814at2"/>
<comment type="function">
    <text evidence="4">Catalyzes the interconversion of L-alanine and D-alanine. May also act on other amino acids.</text>
</comment>
<dbReference type="InterPro" id="IPR000821">
    <property type="entry name" value="Ala_racemase"/>
</dbReference>
<dbReference type="Pfam" id="PF00842">
    <property type="entry name" value="Ala_racemase_C"/>
    <property type="match status" value="1"/>
</dbReference>
<feature type="domain" description="Alanine racemase C-terminal" evidence="7">
    <location>
        <begin position="242"/>
        <end position="369"/>
    </location>
</feature>
<dbReference type="SMART" id="SM01005">
    <property type="entry name" value="Ala_racemase_C"/>
    <property type="match status" value="1"/>
</dbReference>
<accession>A0A4R8MGU6</accession>
<proteinExistence type="inferred from homology"/>
<feature type="binding site" evidence="4 6">
    <location>
        <position position="134"/>
    </location>
    <ligand>
        <name>substrate</name>
    </ligand>
</feature>
<dbReference type="PANTHER" id="PTHR30511">
    <property type="entry name" value="ALANINE RACEMASE"/>
    <property type="match status" value="1"/>
</dbReference>
<dbReference type="EC" id="5.1.1.1" evidence="4"/>
<reference evidence="8 9" key="1">
    <citation type="submission" date="2019-03" db="EMBL/GenBank/DDBJ databases">
        <title>Genomic Encyclopedia of Type Strains, Phase IV (KMG-IV): sequencing the most valuable type-strain genomes for metagenomic binning, comparative biology and taxonomic classification.</title>
        <authorList>
            <person name="Goeker M."/>
        </authorList>
    </citation>
    <scope>NUCLEOTIDE SEQUENCE [LARGE SCALE GENOMIC DNA]</scope>
    <source>
        <strain evidence="8 9">DSM 25964</strain>
    </source>
</reference>
<dbReference type="NCBIfam" id="TIGR00492">
    <property type="entry name" value="alr"/>
    <property type="match status" value="1"/>
</dbReference>
<dbReference type="InterPro" id="IPR011079">
    <property type="entry name" value="Ala_racemase_C"/>
</dbReference>
<feature type="modified residue" description="N6-(pyridoxal phosphate)lysine" evidence="4 5">
    <location>
        <position position="36"/>
    </location>
</feature>
<dbReference type="Proteomes" id="UP000295066">
    <property type="component" value="Unassembled WGS sequence"/>
</dbReference>
<feature type="active site" description="Proton acceptor; specific for L-alanine" evidence="4">
    <location>
        <position position="263"/>
    </location>
</feature>